<evidence type="ECO:0000256" key="7">
    <source>
        <dbReference type="ARBA" id="ARBA00047899"/>
    </source>
</evidence>
<keyword evidence="14" id="KW-1185">Reference proteome</keyword>
<feature type="binding site" evidence="9">
    <location>
        <position position="57"/>
    </location>
    <ligand>
        <name>ATP</name>
        <dbReference type="ChEBI" id="CHEBI:30616"/>
    </ligand>
</feature>
<evidence type="ECO:0000313" key="14">
    <source>
        <dbReference type="Proteomes" id="UP001281761"/>
    </source>
</evidence>
<dbReference type="Pfam" id="PF00069">
    <property type="entry name" value="Pkinase"/>
    <property type="match status" value="1"/>
</dbReference>
<evidence type="ECO:0000256" key="8">
    <source>
        <dbReference type="ARBA" id="ARBA00048679"/>
    </source>
</evidence>
<organism evidence="13 14">
    <name type="scientific">Blattamonas nauphoetae</name>
    <dbReference type="NCBI Taxonomy" id="2049346"/>
    <lineage>
        <taxon>Eukaryota</taxon>
        <taxon>Metamonada</taxon>
        <taxon>Preaxostyla</taxon>
        <taxon>Oxymonadida</taxon>
        <taxon>Blattamonas</taxon>
    </lineage>
</organism>
<evidence type="ECO:0000259" key="12">
    <source>
        <dbReference type="PROSITE" id="PS50032"/>
    </source>
</evidence>
<dbReference type="InterPro" id="IPR008271">
    <property type="entry name" value="Ser/Thr_kinase_AS"/>
</dbReference>
<protein>
    <recommendedName>
        <fullName evidence="1">non-specific serine/threonine protein kinase</fullName>
        <ecNumber evidence="1">2.7.11.1</ecNumber>
    </recommendedName>
</protein>
<comment type="caution">
    <text evidence="13">The sequence shown here is derived from an EMBL/GenBank/DDBJ whole genome shotgun (WGS) entry which is preliminary data.</text>
</comment>
<feature type="compositionally biased region" description="Basic and acidic residues" evidence="10">
    <location>
        <begin position="381"/>
        <end position="392"/>
    </location>
</feature>
<dbReference type="InterPro" id="IPR017441">
    <property type="entry name" value="Protein_kinase_ATP_BS"/>
</dbReference>
<comment type="catalytic activity">
    <reaction evidence="8">
        <text>L-seryl-[protein] + ATP = O-phospho-L-seryl-[protein] + ADP + H(+)</text>
        <dbReference type="Rhea" id="RHEA:17989"/>
        <dbReference type="Rhea" id="RHEA-COMP:9863"/>
        <dbReference type="Rhea" id="RHEA-COMP:11604"/>
        <dbReference type="ChEBI" id="CHEBI:15378"/>
        <dbReference type="ChEBI" id="CHEBI:29999"/>
        <dbReference type="ChEBI" id="CHEBI:30616"/>
        <dbReference type="ChEBI" id="CHEBI:83421"/>
        <dbReference type="ChEBI" id="CHEBI:456216"/>
        <dbReference type="EC" id="2.7.11.1"/>
    </reaction>
</comment>
<dbReference type="InterPro" id="IPR001772">
    <property type="entry name" value="KA1_dom"/>
</dbReference>
<dbReference type="Gene3D" id="1.10.510.10">
    <property type="entry name" value="Transferase(Phosphotransferase) domain 1"/>
    <property type="match status" value="1"/>
</dbReference>
<feature type="region of interest" description="Disordered" evidence="10">
    <location>
        <begin position="380"/>
        <end position="412"/>
    </location>
</feature>
<accession>A0ABQ9XQK7</accession>
<feature type="domain" description="Protein kinase" evidence="11">
    <location>
        <begin position="28"/>
        <end position="280"/>
    </location>
</feature>
<sequence>MSNPDQAKDDTDGGKHKGKKETIKIGNYILGRTIGVGSFGKVKLGEHQLTHHVVAVKVLNRKKIKSLNMDSKVRREISIMKLFNHPHVVKLYEVIGTDRNIFMIMEFISGGEMFDYIVTKGKIPEDEARRFFQQIISGVEYCHKHKVVHRDLKPENILLDSKNNVKIGDFGLSNMMRDGDFLTTSCGSPNYAAPEVIAGKMYAGPGVDVWSCGVILYALLCSRLPFDDSSLEALFQKIKTGSYTMPHTLPADAKDLIGRMLTVDPVKRITIPEIRHHPWFLKNLPEYLATPIDDSQLYRVKAIDSEVVDEICQKLHITTEQCLKELQRSSNTTTQAAVMYSLIMDQKRDGSQGVRPVETHQVEIPEFAGIEMRNYVETIPDDGKQSASKDESGPSPADGSLERKWTLGADSDKSPPEIMNELFTVLKQLNFEWRMVSTYQLHCRLRQTPKSTMARQPIEICIQLFRLDDRSSVQTSGSRPKYKIDMRRLTGDTFPFMALCSAILGNISI</sequence>
<dbReference type="InterPro" id="IPR000719">
    <property type="entry name" value="Prot_kinase_dom"/>
</dbReference>
<evidence type="ECO:0000256" key="4">
    <source>
        <dbReference type="ARBA" id="ARBA00022741"/>
    </source>
</evidence>
<dbReference type="PANTHER" id="PTHR24346:SF82">
    <property type="entry name" value="KP78A-RELATED"/>
    <property type="match status" value="1"/>
</dbReference>
<comment type="catalytic activity">
    <reaction evidence="7">
        <text>L-threonyl-[protein] + ATP = O-phospho-L-threonyl-[protein] + ADP + H(+)</text>
        <dbReference type="Rhea" id="RHEA:46608"/>
        <dbReference type="Rhea" id="RHEA-COMP:11060"/>
        <dbReference type="Rhea" id="RHEA-COMP:11605"/>
        <dbReference type="ChEBI" id="CHEBI:15378"/>
        <dbReference type="ChEBI" id="CHEBI:30013"/>
        <dbReference type="ChEBI" id="CHEBI:30616"/>
        <dbReference type="ChEBI" id="CHEBI:61977"/>
        <dbReference type="ChEBI" id="CHEBI:456216"/>
        <dbReference type="EC" id="2.7.11.1"/>
    </reaction>
</comment>
<dbReference type="PROSITE" id="PS50032">
    <property type="entry name" value="KA1"/>
    <property type="match status" value="1"/>
</dbReference>
<evidence type="ECO:0000256" key="5">
    <source>
        <dbReference type="ARBA" id="ARBA00022777"/>
    </source>
</evidence>
<dbReference type="SUPFAM" id="SSF56112">
    <property type="entry name" value="Protein kinase-like (PK-like)"/>
    <property type="match status" value="1"/>
</dbReference>
<dbReference type="SMART" id="SM00220">
    <property type="entry name" value="S_TKc"/>
    <property type="match status" value="1"/>
</dbReference>
<evidence type="ECO:0000256" key="1">
    <source>
        <dbReference type="ARBA" id="ARBA00012513"/>
    </source>
</evidence>
<dbReference type="InterPro" id="IPR011009">
    <property type="entry name" value="Kinase-like_dom_sf"/>
</dbReference>
<dbReference type="InterPro" id="IPR028375">
    <property type="entry name" value="KA1/Ssp2_C"/>
</dbReference>
<evidence type="ECO:0000256" key="3">
    <source>
        <dbReference type="ARBA" id="ARBA00022679"/>
    </source>
</evidence>
<dbReference type="EC" id="2.7.11.1" evidence="1"/>
<evidence type="ECO:0000256" key="9">
    <source>
        <dbReference type="PROSITE-ProRule" id="PRU10141"/>
    </source>
</evidence>
<dbReference type="PROSITE" id="PS00107">
    <property type="entry name" value="PROTEIN_KINASE_ATP"/>
    <property type="match status" value="1"/>
</dbReference>
<dbReference type="PROSITE" id="PS50011">
    <property type="entry name" value="PROTEIN_KINASE_DOM"/>
    <property type="match status" value="1"/>
</dbReference>
<evidence type="ECO:0000256" key="10">
    <source>
        <dbReference type="SAM" id="MobiDB-lite"/>
    </source>
</evidence>
<proteinExistence type="predicted"/>
<dbReference type="GO" id="GO:0004674">
    <property type="term" value="F:protein serine/threonine kinase activity"/>
    <property type="evidence" value="ECO:0007669"/>
    <property type="project" value="UniProtKB-KW"/>
</dbReference>
<evidence type="ECO:0000256" key="6">
    <source>
        <dbReference type="ARBA" id="ARBA00022840"/>
    </source>
</evidence>
<keyword evidence="2 13" id="KW-0723">Serine/threonine-protein kinase</keyword>
<evidence type="ECO:0000256" key="2">
    <source>
        <dbReference type="ARBA" id="ARBA00022527"/>
    </source>
</evidence>
<keyword evidence="4 9" id="KW-0547">Nucleotide-binding</keyword>
<feature type="compositionally biased region" description="Basic and acidic residues" evidence="10">
    <location>
        <begin position="400"/>
        <end position="412"/>
    </location>
</feature>
<gene>
    <name evidence="13" type="ORF">BLNAU_12522</name>
</gene>
<dbReference type="CDD" id="cd14079">
    <property type="entry name" value="STKc_AMPK_alpha"/>
    <property type="match status" value="1"/>
</dbReference>
<dbReference type="Gene3D" id="3.30.310.80">
    <property type="entry name" value="Kinase associated domain 1, KA1"/>
    <property type="match status" value="1"/>
</dbReference>
<keyword evidence="3 13" id="KW-0808">Transferase</keyword>
<reference evidence="13 14" key="1">
    <citation type="journal article" date="2022" name="bioRxiv">
        <title>Genomics of Preaxostyla Flagellates Illuminates Evolutionary Transitions and the Path Towards Mitochondrial Loss.</title>
        <authorList>
            <person name="Novak L.V.F."/>
            <person name="Treitli S.C."/>
            <person name="Pyrih J."/>
            <person name="Halakuc P."/>
            <person name="Pipaliya S.V."/>
            <person name="Vacek V."/>
            <person name="Brzon O."/>
            <person name="Soukal P."/>
            <person name="Eme L."/>
            <person name="Dacks J.B."/>
            <person name="Karnkowska A."/>
            <person name="Elias M."/>
            <person name="Hampl V."/>
        </authorList>
    </citation>
    <scope>NUCLEOTIDE SEQUENCE [LARGE SCALE GENOMIC DNA]</scope>
    <source>
        <strain evidence="13">NAU3</strain>
        <tissue evidence="13">Gut</tissue>
    </source>
</reference>
<keyword evidence="5 13" id="KW-0418">Kinase</keyword>
<feature type="domain" description="KA1" evidence="12">
    <location>
        <begin position="451"/>
        <end position="509"/>
    </location>
</feature>
<evidence type="ECO:0000313" key="13">
    <source>
        <dbReference type="EMBL" id="KAK2952556.1"/>
    </source>
</evidence>
<evidence type="ECO:0000259" key="11">
    <source>
        <dbReference type="PROSITE" id="PS50011"/>
    </source>
</evidence>
<dbReference type="Proteomes" id="UP001281761">
    <property type="component" value="Unassembled WGS sequence"/>
</dbReference>
<dbReference type="PROSITE" id="PS00108">
    <property type="entry name" value="PROTEIN_KINASE_ST"/>
    <property type="match status" value="1"/>
</dbReference>
<dbReference type="SUPFAM" id="SSF103243">
    <property type="entry name" value="KA1-like"/>
    <property type="match status" value="1"/>
</dbReference>
<dbReference type="EMBL" id="JARBJD010000102">
    <property type="protein sequence ID" value="KAK2952556.1"/>
    <property type="molecule type" value="Genomic_DNA"/>
</dbReference>
<name>A0ABQ9XQK7_9EUKA</name>
<keyword evidence="6 9" id="KW-0067">ATP-binding</keyword>
<dbReference type="PANTHER" id="PTHR24346">
    <property type="entry name" value="MAP/MICROTUBULE AFFINITY-REGULATING KINASE"/>
    <property type="match status" value="1"/>
</dbReference>